<evidence type="ECO:0000256" key="7">
    <source>
        <dbReference type="ARBA" id="ARBA00023136"/>
    </source>
</evidence>
<evidence type="ECO:0000256" key="3">
    <source>
        <dbReference type="ARBA" id="ARBA00020827"/>
    </source>
</evidence>
<keyword evidence="4 8" id="KW-0812">Transmembrane</keyword>
<dbReference type="GO" id="GO:0000045">
    <property type="term" value="P:autophagosome assembly"/>
    <property type="evidence" value="ECO:0007669"/>
    <property type="project" value="TreeGrafter"/>
</dbReference>
<dbReference type="OrthoDB" id="16510at2759"/>
<keyword evidence="5" id="KW-0256">Endoplasmic reticulum</keyword>
<evidence type="ECO:0000256" key="8">
    <source>
        <dbReference type="SAM" id="Phobius"/>
    </source>
</evidence>
<name>A0A1Q3A9Z1_ZYGRO</name>
<evidence type="ECO:0000256" key="2">
    <source>
        <dbReference type="ARBA" id="ARBA00009436"/>
    </source>
</evidence>
<sequence length="149" mass="16834">MSLKFFFNTFSLSSKARSVELKGHIYAYKKIQFNSGPFAVSKRLIMNTIDEVTSSEYVAANKKALLWVQDSTALAFGIGAGILQLESFKGFAMFVVGYLSVALLYIIWICRLQPAKYYQSPINDIFIESFIRELTGYVMAWTFSYALVG</sequence>
<dbReference type="GO" id="GO:0034975">
    <property type="term" value="P:protein folding in endoplasmic reticulum"/>
    <property type="evidence" value="ECO:0007669"/>
    <property type="project" value="TreeGrafter"/>
</dbReference>
<comment type="caution">
    <text evidence="9">The sequence shown here is derived from an EMBL/GenBank/DDBJ whole genome shotgun (WGS) entry which is preliminary data.</text>
</comment>
<evidence type="ECO:0000256" key="4">
    <source>
        <dbReference type="ARBA" id="ARBA00022692"/>
    </source>
</evidence>
<dbReference type="InterPro" id="IPR008504">
    <property type="entry name" value="Emc6"/>
</dbReference>
<dbReference type="Pfam" id="PF07019">
    <property type="entry name" value="EMC6"/>
    <property type="match status" value="1"/>
</dbReference>
<dbReference type="PANTHER" id="PTHR20994">
    <property type="entry name" value="ER MEMBRANE PROTEIN COMPLEX SUBUNIT 6"/>
    <property type="match status" value="1"/>
</dbReference>
<keyword evidence="6 8" id="KW-1133">Transmembrane helix</keyword>
<organism evidence="9 10">
    <name type="scientific">Zygosaccharomyces rouxii</name>
    <dbReference type="NCBI Taxonomy" id="4956"/>
    <lineage>
        <taxon>Eukaryota</taxon>
        <taxon>Fungi</taxon>
        <taxon>Dikarya</taxon>
        <taxon>Ascomycota</taxon>
        <taxon>Saccharomycotina</taxon>
        <taxon>Saccharomycetes</taxon>
        <taxon>Saccharomycetales</taxon>
        <taxon>Saccharomycetaceae</taxon>
        <taxon>Zygosaccharomyces</taxon>
    </lineage>
</organism>
<dbReference type="AlphaFoldDB" id="A0A1Q3A9Z1"/>
<comment type="subcellular location">
    <subcellularLocation>
        <location evidence="1">Endoplasmic reticulum membrane</location>
        <topology evidence="1">Multi-pass membrane protein</topology>
    </subcellularLocation>
</comment>
<evidence type="ECO:0000313" key="9">
    <source>
        <dbReference type="EMBL" id="GAV52458.1"/>
    </source>
</evidence>
<dbReference type="GO" id="GO:0072546">
    <property type="term" value="C:EMC complex"/>
    <property type="evidence" value="ECO:0007669"/>
    <property type="project" value="InterPro"/>
</dbReference>
<evidence type="ECO:0000256" key="1">
    <source>
        <dbReference type="ARBA" id="ARBA00004477"/>
    </source>
</evidence>
<dbReference type="InterPro" id="IPR029008">
    <property type="entry name" value="EMC6-like"/>
</dbReference>
<reference evidence="9 10" key="1">
    <citation type="submission" date="2016-08" db="EMBL/GenBank/DDBJ databases">
        <title>Draft genome sequence of allopolyploid Zygosaccharomyces rouxii.</title>
        <authorList>
            <person name="Watanabe J."/>
            <person name="Uehara K."/>
            <person name="Mogi Y."/>
            <person name="Tsukioka Y."/>
        </authorList>
    </citation>
    <scope>NUCLEOTIDE SEQUENCE [LARGE SCALE GENOMIC DNA]</scope>
    <source>
        <strain evidence="9 10">NBRC 110957</strain>
    </source>
</reference>
<evidence type="ECO:0000256" key="5">
    <source>
        <dbReference type="ARBA" id="ARBA00022824"/>
    </source>
</evidence>
<dbReference type="Proteomes" id="UP000187013">
    <property type="component" value="Unassembled WGS sequence"/>
</dbReference>
<proteinExistence type="inferred from homology"/>
<evidence type="ECO:0000256" key="6">
    <source>
        <dbReference type="ARBA" id="ARBA00022989"/>
    </source>
</evidence>
<accession>A0A1Q3A9Z1</accession>
<protein>
    <recommendedName>
        <fullName evidence="3">ER membrane protein complex subunit 6</fullName>
    </recommendedName>
</protein>
<gene>
    <name evidence="9" type="ORF">ZYGR_0AG04490</name>
</gene>
<comment type="similarity">
    <text evidence="2">Belongs to the EMC6 family.</text>
</comment>
<dbReference type="PANTHER" id="PTHR20994:SF0">
    <property type="entry name" value="ER MEMBRANE PROTEIN COMPLEX SUBUNIT 6"/>
    <property type="match status" value="1"/>
</dbReference>
<keyword evidence="7 8" id="KW-0472">Membrane</keyword>
<dbReference type="EMBL" id="BDGX01000033">
    <property type="protein sequence ID" value="GAV52458.1"/>
    <property type="molecule type" value="Genomic_DNA"/>
</dbReference>
<evidence type="ECO:0000313" key="10">
    <source>
        <dbReference type="Proteomes" id="UP000187013"/>
    </source>
</evidence>
<feature type="transmembrane region" description="Helical" evidence="8">
    <location>
        <begin position="91"/>
        <end position="110"/>
    </location>
</feature>